<keyword evidence="10 17" id="KW-1133">Transmembrane helix</keyword>
<dbReference type="GO" id="GO:0005891">
    <property type="term" value="C:voltage-gated calcium channel complex"/>
    <property type="evidence" value="ECO:0007669"/>
    <property type="project" value="InterPro"/>
</dbReference>
<feature type="transmembrane region" description="Helical" evidence="17">
    <location>
        <begin position="329"/>
        <end position="351"/>
    </location>
</feature>
<evidence type="ECO:0000256" key="6">
    <source>
        <dbReference type="ARBA" id="ARBA00022723"/>
    </source>
</evidence>
<evidence type="ECO:0000256" key="15">
    <source>
        <dbReference type="RuleBase" id="RU003808"/>
    </source>
</evidence>
<dbReference type="Pfam" id="PF00520">
    <property type="entry name" value="Ion_trans"/>
    <property type="match status" value="4"/>
</dbReference>
<comment type="similarity">
    <text evidence="15">Belongs to the calcium channel alpha-1 subunit (TC 1.A.1.11) family.</text>
</comment>
<keyword evidence="5 17" id="KW-0812">Transmembrane</keyword>
<dbReference type="PANTHER" id="PTHR45628:SF1">
    <property type="entry name" value="VOLTAGE-DEPENDENT CALCIUM CHANNEL TYPE D SUBUNIT ALPHA-1"/>
    <property type="match status" value="1"/>
</dbReference>
<feature type="transmembrane region" description="Helical" evidence="17">
    <location>
        <begin position="114"/>
        <end position="134"/>
    </location>
</feature>
<dbReference type="InterPro" id="IPR014873">
    <property type="entry name" value="VDCC_a1su_IQ"/>
</dbReference>
<feature type="transmembrane region" description="Helical" evidence="17">
    <location>
        <begin position="1033"/>
        <end position="1057"/>
    </location>
</feature>
<dbReference type="FunFam" id="1.20.120.350:FF:000006">
    <property type="entry name" value="Voltage-dependent L-type calcium channel subunit alpha"/>
    <property type="match status" value="1"/>
</dbReference>
<feature type="transmembrane region" description="Helical" evidence="17">
    <location>
        <begin position="1142"/>
        <end position="1163"/>
    </location>
</feature>
<dbReference type="Gene3D" id="1.20.120.350">
    <property type="entry name" value="Voltage-gated potassium channels. Chain C"/>
    <property type="match status" value="4"/>
</dbReference>
<evidence type="ECO:0000256" key="3">
    <source>
        <dbReference type="ARBA" id="ARBA00022568"/>
    </source>
</evidence>
<dbReference type="PRINTS" id="PR00167">
    <property type="entry name" value="CACHANNEL"/>
</dbReference>
<feature type="region of interest" description="Disordered" evidence="16">
    <location>
        <begin position="693"/>
        <end position="720"/>
    </location>
</feature>
<evidence type="ECO:0000256" key="12">
    <source>
        <dbReference type="ARBA" id="ARBA00023136"/>
    </source>
</evidence>
<dbReference type="Gene3D" id="6.10.250.2180">
    <property type="match status" value="1"/>
</dbReference>
<keyword evidence="9 15" id="KW-0851">Voltage-gated channel</keyword>
<evidence type="ECO:0000256" key="8">
    <source>
        <dbReference type="ARBA" id="ARBA00022837"/>
    </source>
</evidence>
<feature type="transmembrane region" description="Helical" evidence="17">
    <location>
        <begin position="491"/>
        <end position="512"/>
    </location>
</feature>
<evidence type="ECO:0000259" key="18">
    <source>
        <dbReference type="SMART" id="SM01062"/>
    </source>
</evidence>
<proteinExistence type="inferred from homology"/>
<evidence type="ECO:0000256" key="9">
    <source>
        <dbReference type="ARBA" id="ARBA00022882"/>
    </source>
</evidence>
<dbReference type="SUPFAM" id="SSF81324">
    <property type="entry name" value="Voltage-gated potassium channels"/>
    <property type="match status" value="4"/>
</dbReference>
<evidence type="ECO:0000256" key="17">
    <source>
        <dbReference type="SAM" id="Phobius"/>
    </source>
</evidence>
<accession>A0A0X3P9D5</accession>
<dbReference type="InterPro" id="IPR050599">
    <property type="entry name" value="VDCC_alpha-1_subunit"/>
</dbReference>
<feature type="transmembrane region" description="Helical" evidence="17">
    <location>
        <begin position="1238"/>
        <end position="1258"/>
    </location>
</feature>
<name>A0A0X3P9D5_SCHSO</name>
<evidence type="ECO:0000256" key="7">
    <source>
        <dbReference type="ARBA" id="ARBA00022737"/>
    </source>
</evidence>
<dbReference type="Pfam" id="PF16905">
    <property type="entry name" value="GPHH"/>
    <property type="match status" value="1"/>
</dbReference>
<dbReference type="PRINTS" id="PR01630">
    <property type="entry name" value="LVDCCALPHA1"/>
</dbReference>
<evidence type="ECO:0000256" key="2">
    <source>
        <dbReference type="ARBA" id="ARBA00022448"/>
    </source>
</evidence>
<keyword evidence="11" id="KW-0406">Ion transport</keyword>
<keyword evidence="7" id="KW-0677">Repeat</keyword>
<feature type="transmembrane region" description="Helical" evidence="17">
    <location>
        <begin position="658"/>
        <end position="682"/>
    </location>
</feature>
<feature type="transmembrane region" description="Helical" evidence="17">
    <location>
        <begin position="922"/>
        <end position="941"/>
    </location>
</feature>
<reference evidence="19" key="1">
    <citation type="submission" date="2016-01" db="EMBL/GenBank/DDBJ databases">
        <title>Reference transcriptome for the parasite Schistocephalus solidus: insights into the molecular evolution of parasitism.</title>
        <authorList>
            <person name="Hebert F.O."/>
            <person name="Grambauer S."/>
            <person name="Barber I."/>
            <person name="Landry C.R."/>
            <person name="Aubin-Horth N."/>
        </authorList>
    </citation>
    <scope>NUCLEOTIDE SEQUENCE</scope>
</reference>
<dbReference type="InterPro" id="IPR005446">
    <property type="entry name" value="VDCC_L_a1su"/>
</dbReference>
<feature type="domain" description="Voltage-dependent calcium channel alpha-1 subunit IQ" evidence="18">
    <location>
        <begin position="1495"/>
        <end position="1529"/>
    </location>
</feature>
<feature type="transmembrane region" description="Helical" evidence="17">
    <location>
        <begin position="992"/>
        <end position="1013"/>
    </location>
</feature>
<keyword evidence="3 15" id="KW-0109">Calcium transport</keyword>
<dbReference type="InterPro" id="IPR002077">
    <property type="entry name" value="VDCCAlpha1"/>
</dbReference>
<dbReference type="EMBL" id="GEEE01014877">
    <property type="protein sequence ID" value="JAP48348.1"/>
    <property type="molecule type" value="Transcribed_RNA"/>
</dbReference>
<evidence type="ECO:0000256" key="5">
    <source>
        <dbReference type="ARBA" id="ARBA00022692"/>
    </source>
</evidence>
<evidence type="ECO:0000256" key="1">
    <source>
        <dbReference type="ARBA" id="ARBA00004141"/>
    </source>
</evidence>
<dbReference type="Pfam" id="PF08763">
    <property type="entry name" value="Ca_chan_IQ"/>
    <property type="match status" value="1"/>
</dbReference>
<evidence type="ECO:0000256" key="14">
    <source>
        <dbReference type="PIRSR" id="PIRSR602077-1"/>
    </source>
</evidence>
<evidence type="ECO:0000256" key="4">
    <source>
        <dbReference type="ARBA" id="ARBA00022673"/>
    </source>
</evidence>
<keyword evidence="8 14" id="KW-0106">Calcium</keyword>
<dbReference type="InterPro" id="IPR005821">
    <property type="entry name" value="Ion_trans_dom"/>
</dbReference>
<comment type="subcellular location">
    <subcellularLocation>
        <location evidence="1 15">Membrane</location>
        <topology evidence="1 15">Multi-pass membrane protein</topology>
    </subcellularLocation>
</comment>
<feature type="transmembrane region" description="Helical" evidence="17">
    <location>
        <begin position="204"/>
        <end position="226"/>
    </location>
</feature>
<feature type="transmembrane region" description="Helical" evidence="17">
    <location>
        <begin position="584"/>
        <end position="606"/>
    </location>
</feature>
<evidence type="ECO:0000256" key="16">
    <source>
        <dbReference type="SAM" id="MobiDB-lite"/>
    </source>
</evidence>
<dbReference type="GO" id="GO:0008331">
    <property type="term" value="F:high voltage-gated calcium channel activity"/>
    <property type="evidence" value="ECO:0007669"/>
    <property type="project" value="TreeGrafter"/>
</dbReference>
<evidence type="ECO:0000256" key="13">
    <source>
        <dbReference type="ARBA" id="ARBA00023303"/>
    </source>
</evidence>
<feature type="binding site" evidence="14">
    <location>
        <position position="310"/>
    </location>
    <ligand>
        <name>Ca(2+)</name>
        <dbReference type="ChEBI" id="CHEBI:29108"/>
    </ligand>
</feature>
<feature type="transmembrane region" description="Helical" evidence="17">
    <location>
        <begin position="449"/>
        <end position="471"/>
    </location>
</feature>
<feature type="binding site" evidence="14">
    <location>
        <position position="639"/>
    </location>
    <ligand>
        <name>Ca(2+)</name>
        <dbReference type="ChEBI" id="CHEBI:29108"/>
    </ligand>
</feature>
<keyword evidence="4 15" id="KW-0107">Calcium channel</keyword>
<feature type="region of interest" description="Disordered" evidence="16">
    <location>
        <begin position="1647"/>
        <end position="1675"/>
    </location>
</feature>
<sequence length="1725" mass="196650">MNIPGANPWGQAVGSAFLAGTRPVIADLALAALKDREQRRKRRICPQFNPDRSLFLFSKRNPIRRYCLMIVDAKPFEFFILATILANCIALAINHPYPQGDFNATNLALEKTELFFLIIFTMESLLKIIAYGFVLHPDAYLRNFWNVLDFSIVVIGLGSKCLENTKLDVKSLRAFRVLRPLRLVSGLPSLQVVLNSIFTAMVPLFHIGLLVIFVITVYAIIGLELFQSKLHATCYFVNSNDSYVMMANPRPCSNSTSSMGFNCSELGPGYVCRDLPEELGERYAGPTDGLVNFDNFLYAMLTVFTCVTMEGWTTVGYHICAAVGSWWPWIYFVTLIVLGSFFVMNLILGVLSGEFSKEKQKIDRKEQFRKVRQEKREQQDYQNYKEWIEVAEDLIDSEADDKSNKELDGALIGGEIGDDTGPAVEEAAKTRMCTCIRRARKIRKRARRIVVAFVKSRQFFILIMTCVLLNTVVLTTEHYNQPMWLNQFQSFANALFVSLFTLEMLLKMFAFGLQDYFAALFNRFDFFVVICSILEIILIQLDVLDPMGLSVLRCARLLRIFKLTHYWNSLRSLVNRLLKSVKSIASLLLLLFLFILICSLLGMQWFGGTFNFPSKDKPRSHFDGIAQSMITVFQMLTGEDWNEVMYNGMRAYKTNGPWFAFVVIYFVVVYIVGNYILLNVFLAIAVDNLSDEDDEYDEEGSGDQLDDDGTKQDGANATKQKSALESYMELTYDEMFAEEDDENDGRNVAAKLEAAINASSPQSIPPHSAFFIFSPTNKFRVFCHNIVSSPIFTNMVLACILISSALLSAEDPLNAYSFTNKVLNYFDFFFTSVFTIEITLKMIAHGFIMHEGAFCRSMFNLLDLIVVFVALISFVLENEAISAVKILRVLRVLRPLRAINRAKGLKNVVQCVVTALRSIGNILLVAVLLEFIFAVIGVQLFKGKYVGCNDPTKLTEKECRGSFIEYEYGVPAAVIPRVWEHSPLNFDNVPNAMLTLFVVLTFEGWPGILYAGIDSNLEDHGPLQDHRKIIALYFIAYLIVLAFFMVNIFVGFVIVTFQREGEREYKNCELNKNQRKCIEYALKARPKRRYIPKGHLQYKIWSVVVSRKFEVLIFTFIFMNTVTLACKYDRMDPTFSMVLDNFNYFFTAVFTIEFILKLSAFSFRHYFGDIWNVIDFIIVLGSYIDIIVSKASTETTLKFNINFFRLFRVMRLVKLLSKEESIRKLLWTFVKSLQALPYVALLIAMLFFIYAVIGMQLFGKVSLDQPGQEPGQDGVIHRSNNFRNFFFALLVLFRSATGEAWHEIMLACVPGQKCAVDSEDRDEGYTCGSNLAYPYFITFYLFCSFVIINLFVAVIMDNFDYLTRDWSILGPHHLDEFVTRWAEYDPEAKGRVRHLDVVTMLGKISPPLGFGSMCPHTRACHKLVQMNMPLQSDGTVFFNATLFALVRRNLRIKVPEDEKDKSLDQLNEELRAVIKKIWKRTSPKLLDQIIPPKELDVVTVGKFYATFLIQNWFREWQKRRMIQKDTRYIPQILAGDRSMPHQPTIVGFPRRCSSDLTGDDIQRRKGEKRDVLQGGGILGRTLTEWTRKRAAHKASGRRELVNQMESKAGKQANGQPTAAASFSATLPAMQLQMAHPAVVAVAAMEDENKRKKSVPKIKHPEETTEGEVESKTGGGFMGILRRGSSFLTRKEQKPTAEDDLQMVRNMFAAVRRESFYASQARQDGA</sequence>
<dbReference type="SMART" id="SM01062">
    <property type="entry name" value="Ca_chan_IQ"/>
    <property type="match status" value="1"/>
</dbReference>
<protein>
    <recommendedName>
        <fullName evidence="15">Voltage-dependent L-type calcium channel subunit alpha</fullName>
    </recommendedName>
</protein>
<dbReference type="FunFam" id="1.20.120.350:FF:000001">
    <property type="entry name" value="Voltage-dependent L-type calcium channel subunit alpha"/>
    <property type="match status" value="1"/>
</dbReference>
<keyword evidence="12 17" id="KW-0472">Membrane</keyword>
<dbReference type="FunFam" id="1.20.120.350:FF:000095">
    <property type="entry name" value="Voltage-gated Ca2+ channel, alpha subunit"/>
    <property type="match status" value="1"/>
</dbReference>
<feature type="transmembrane region" description="Helical" evidence="17">
    <location>
        <begin position="1098"/>
        <end position="1122"/>
    </location>
</feature>
<feature type="transmembrane region" description="Helical" evidence="17">
    <location>
        <begin position="859"/>
        <end position="876"/>
    </location>
</feature>
<feature type="binding site" evidence="14">
    <location>
        <position position="1003"/>
    </location>
    <ligand>
        <name>Ca(2+)</name>
        <dbReference type="ChEBI" id="CHEBI:29108"/>
    </ligand>
</feature>
<feature type="transmembrane region" description="Helical" evidence="17">
    <location>
        <begin position="1332"/>
        <end position="1356"/>
    </location>
</feature>
<feature type="transmembrane region" description="Helical" evidence="17">
    <location>
        <begin position="296"/>
        <end position="317"/>
    </location>
</feature>
<feature type="compositionally biased region" description="Acidic residues" evidence="16">
    <location>
        <begin position="693"/>
        <end position="707"/>
    </location>
</feature>
<gene>
    <name evidence="19" type="ORF">TR140335</name>
</gene>
<keyword evidence="13" id="KW-0407">Ion channel</keyword>
<dbReference type="Gene3D" id="1.10.287.70">
    <property type="match status" value="4"/>
</dbReference>
<feature type="transmembrane region" description="Helical" evidence="17">
    <location>
        <begin position="786"/>
        <end position="808"/>
    </location>
</feature>
<organism evidence="19">
    <name type="scientific">Schistocephalus solidus</name>
    <name type="common">Tapeworm</name>
    <dbReference type="NCBI Taxonomy" id="70667"/>
    <lineage>
        <taxon>Eukaryota</taxon>
        <taxon>Metazoa</taxon>
        <taxon>Spiralia</taxon>
        <taxon>Lophotrochozoa</taxon>
        <taxon>Platyhelminthes</taxon>
        <taxon>Cestoda</taxon>
        <taxon>Eucestoda</taxon>
        <taxon>Diphyllobothriidea</taxon>
        <taxon>Diphyllobothriidae</taxon>
        <taxon>Schistocephalus</taxon>
    </lineage>
</organism>
<dbReference type="FunFam" id="1.10.287.70:FF:000009">
    <property type="entry name" value="Voltage-dependent L-type calcium channel subunit alpha"/>
    <property type="match status" value="1"/>
</dbReference>
<evidence type="ECO:0000256" key="11">
    <source>
        <dbReference type="ARBA" id="ARBA00023065"/>
    </source>
</evidence>
<keyword evidence="2" id="KW-0813">Transport</keyword>
<evidence type="ECO:0000313" key="19">
    <source>
        <dbReference type="EMBL" id="JAP48348.1"/>
    </source>
</evidence>
<keyword evidence="6 14" id="KW-0479">Metal-binding</keyword>
<dbReference type="PANTHER" id="PTHR45628">
    <property type="entry name" value="VOLTAGE-DEPENDENT CALCIUM CHANNEL TYPE A SUBUNIT ALPHA-1"/>
    <property type="match status" value="1"/>
</dbReference>
<dbReference type="InterPro" id="IPR031649">
    <property type="entry name" value="GPHH_dom"/>
</dbReference>
<feature type="transmembrane region" description="Helical" evidence="17">
    <location>
        <begin position="75"/>
        <end position="94"/>
    </location>
</feature>
<feature type="transmembrane region" description="Helical" evidence="17">
    <location>
        <begin position="828"/>
        <end position="847"/>
    </location>
</feature>
<dbReference type="FunFam" id="1.10.287.70:FF:000007">
    <property type="entry name" value="Voltage-dependent L-type calcium channel subunit alpha"/>
    <property type="match status" value="1"/>
</dbReference>
<dbReference type="InterPro" id="IPR027359">
    <property type="entry name" value="Volt_channel_dom_sf"/>
</dbReference>
<dbReference type="GO" id="GO:0046872">
    <property type="term" value="F:metal ion binding"/>
    <property type="evidence" value="ECO:0007669"/>
    <property type="project" value="UniProtKB-KW"/>
</dbReference>
<feature type="transmembrane region" description="Helical" evidence="17">
    <location>
        <begin position="1170"/>
        <end position="1187"/>
    </location>
</feature>
<comment type="function">
    <text evidence="15">Voltage-sensitive calcium channels (VSCC) mediate the entry of calcium ions into excitable cells and are also involved in a variety of calcium-dependent processes, including muscle contraction, hormone or neurotransmitter release, gene expression, cell motility, cell division and cell death.</text>
</comment>
<evidence type="ECO:0000256" key="10">
    <source>
        <dbReference type="ARBA" id="ARBA00022989"/>
    </source>
</evidence>
<dbReference type="FunFam" id="1.10.287.70:FF:000117">
    <property type="entry name" value="Voltage-gated Ca2+ channel, alpha subunit"/>
    <property type="match status" value="1"/>
</dbReference>
<dbReference type="GO" id="GO:0098703">
    <property type="term" value="P:calcium ion import across plasma membrane"/>
    <property type="evidence" value="ECO:0007669"/>
    <property type="project" value="TreeGrafter"/>
</dbReference>
<dbReference type="FunFam" id="1.10.287.70:FF:000107">
    <property type="entry name" value="Voltage-dependent L-type calcium channel subunit alpha"/>
    <property type="match status" value="1"/>
</dbReference>
<dbReference type="Gene3D" id="6.10.250.2500">
    <property type="match status" value="1"/>
</dbReference>